<dbReference type="SUPFAM" id="SSF52266">
    <property type="entry name" value="SGNH hydrolase"/>
    <property type="match status" value="1"/>
</dbReference>
<dbReference type="InterPro" id="IPR036514">
    <property type="entry name" value="SGNH_hydro_sf"/>
</dbReference>
<evidence type="ECO:0008006" key="5">
    <source>
        <dbReference type="Google" id="ProtNLM"/>
    </source>
</evidence>
<reference evidence="3 4" key="1">
    <citation type="submission" date="2020-06" db="EMBL/GenBank/DDBJ databases">
        <authorList>
            <person name="Li R."/>
            <person name="Bekaert M."/>
        </authorList>
    </citation>
    <scope>NUCLEOTIDE SEQUENCE [LARGE SCALE GENOMIC DNA]</scope>
    <source>
        <strain evidence="4">wild</strain>
    </source>
</reference>
<evidence type="ECO:0000256" key="1">
    <source>
        <dbReference type="SAM" id="Coils"/>
    </source>
</evidence>
<gene>
    <name evidence="3" type="ORF">MCOR_45455</name>
</gene>
<organism evidence="3 4">
    <name type="scientific">Mytilus coruscus</name>
    <name type="common">Sea mussel</name>
    <dbReference type="NCBI Taxonomy" id="42192"/>
    <lineage>
        <taxon>Eukaryota</taxon>
        <taxon>Metazoa</taxon>
        <taxon>Spiralia</taxon>
        <taxon>Lophotrochozoa</taxon>
        <taxon>Mollusca</taxon>
        <taxon>Bivalvia</taxon>
        <taxon>Autobranchia</taxon>
        <taxon>Pteriomorphia</taxon>
        <taxon>Mytilida</taxon>
        <taxon>Mytiloidea</taxon>
        <taxon>Mytilidae</taxon>
        <taxon>Mytilinae</taxon>
        <taxon>Mytilus</taxon>
    </lineage>
</organism>
<evidence type="ECO:0000313" key="4">
    <source>
        <dbReference type="Proteomes" id="UP000507470"/>
    </source>
</evidence>
<keyword evidence="4" id="KW-1185">Reference proteome</keyword>
<accession>A0A6J8E0C9</accession>
<keyword evidence="1" id="KW-0175">Coiled coil</keyword>
<dbReference type="AlphaFoldDB" id="A0A6J8E0C9"/>
<dbReference type="EMBL" id="CACVKT020008026">
    <property type="protein sequence ID" value="CAC5412481.1"/>
    <property type="molecule type" value="Genomic_DNA"/>
</dbReference>
<name>A0A6J8E0C9_MYTCO</name>
<evidence type="ECO:0000256" key="2">
    <source>
        <dbReference type="SAM" id="MobiDB-lite"/>
    </source>
</evidence>
<evidence type="ECO:0000313" key="3">
    <source>
        <dbReference type="EMBL" id="CAC5412481.1"/>
    </source>
</evidence>
<feature type="coiled-coil region" evidence="1">
    <location>
        <begin position="342"/>
        <end position="390"/>
    </location>
</feature>
<feature type="region of interest" description="Disordered" evidence="2">
    <location>
        <begin position="599"/>
        <end position="635"/>
    </location>
</feature>
<dbReference type="OrthoDB" id="5982747at2759"/>
<dbReference type="Proteomes" id="UP000507470">
    <property type="component" value="Unassembled WGS sequence"/>
</dbReference>
<dbReference type="Gene3D" id="3.40.50.1110">
    <property type="entry name" value="SGNH hydrolase"/>
    <property type="match status" value="1"/>
</dbReference>
<proteinExistence type="predicted"/>
<sequence>MSDHADLSDLSKFDLSINHADYPKECLPDKLNNPSTKAKQLLFEETNDIYEPEANQVAFKVSCDRIPIWIKSLSLLYHNIYGKMENFKINWYDEPQDWSKSVVQVQGAHKDTFTQRDFPKLKHLVKCIMDKNNISSNQIHDTPTASDMDSDDQTLSKFLVNDKTNDQPKLTGDTPPHCISPSNINDMNNNMKQKIDKEHVPEVNDVKCVNNDDSENKIVSFDNKSATRGFQEIMSRMETSFTHALEKITTQQANLFETKLSSIDKMYSKSLESHNEKFNMLMKKFEEMTTRGVTACKEAEQLKCQLKNVQHVNTLEQEVMKTKYETQISQSKLQGEQKLETIKKLDNEVLKLAANLTEQESKIQVLETQHKALNKQLENKEQEILSLKIHNCRDESGGDFTSVQSTIKSGENTTRNTQPIPSVTIIGTSNTKGIDPQGMSSRYSINKVAAYTLSETESKVRSLTNVPKVLVFHSLTNDIKTCQPDECIFKMETIINISLELFPDTKIILSLPTPRADNPTFNNRGLLISALLKEKFNDNKMIAFCDNSNLSYKNEPLKKFLDTRDGVHLNGSEIRVFASNLRDCIDNILGLPSRHSYNYGNRHPYDGHRDYNQNFRGRGRGHQGNPRGGCGGHGR</sequence>
<feature type="compositionally biased region" description="Gly residues" evidence="2">
    <location>
        <begin position="626"/>
        <end position="635"/>
    </location>
</feature>
<protein>
    <recommendedName>
        <fullName evidence="5">SGNH hydrolase-type esterase domain-containing protein</fullName>
    </recommendedName>
</protein>